<dbReference type="EMBL" id="QWLL01000033">
    <property type="protein sequence ID" value="RII76819.1"/>
    <property type="molecule type" value="Genomic_DNA"/>
</dbReference>
<dbReference type="SMART" id="SM00971">
    <property type="entry name" value="SATase_N"/>
    <property type="match status" value="1"/>
</dbReference>
<dbReference type="Gene3D" id="1.10.3130.10">
    <property type="entry name" value="serine acetyltransferase, domain 1"/>
    <property type="match status" value="1"/>
</dbReference>
<dbReference type="GO" id="GO:0005737">
    <property type="term" value="C:cytoplasm"/>
    <property type="evidence" value="ECO:0007669"/>
    <property type="project" value="InterPro"/>
</dbReference>
<reference evidence="3 4" key="1">
    <citation type="submission" date="2018-08" db="EMBL/GenBank/DDBJ databases">
        <title>Draft genome sequence of the cyanotroph, Pseudomonas monteilii BCN3.</title>
        <authorList>
            <person name="Jones L.B."/>
            <person name="Kunz D.A."/>
        </authorList>
    </citation>
    <scope>NUCLEOTIDE SEQUENCE [LARGE SCALE GENOMIC DNA]</scope>
    <source>
        <strain evidence="3 4">BCN3</strain>
    </source>
</reference>
<protein>
    <recommendedName>
        <fullName evidence="1">Serine acetyltransferase</fullName>
    </recommendedName>
</protein>
<dbReference type="Pfam" id="PF06426">
    <property type="entry name" value="SATase_N"/>
    <property type="match status" value="1"/>
</dbReference>
<dbReference type="Proteomes" id="UP000265875">
    <property type="component" value="Unassembled WGS sequence"/>
</dbReference>
<dbReference type="PANTHER" id="PTHR42811">
    <property type="entry name" value="SERINE ACETYLTRANSFERASE"/>
    <property type="match status" value="1"/>
</dbReference>
<evidence type="ECO:0000256" key="1">
    <source>
        <dbReference type="ARBA" id="ARBA00018522"/>
    </source>
</evidence>
<dbReference type="GO" id="GO:0009001">
    <property type="term" value="F:serine O-acetyltransferase activity"/>
    <property type="evidence" value="ECO:0007669"/>
    <property type="project" value="InterPro"/>
</dbReference>
<evidence type="ECO:0000313" key="4">
    <source>
        <dbReference type="Proteomes" id="UP000265875"/>
    </source>
</evidence>
<dbReference type="InterPro" id="IPR011004">
    <property type="entry name" value="Trimer_LpxA-like_sf"/>
</dbReference>
<sequence>MSKIWRSLRQQAEQFAGWYPVMRWNVEYRVLEHDCYEAALAANLGFSLKHLGGDKLQAWLTALLRSEPEISVKSAADLERFVENDPSCINHYIALSSCAGFQALQLYRISHMLWLNREHHNAMMLKNWAAQVWGIDIHPGAEIGKGVVVRHGQGLVIDDGVVIEDDVTLWNAVSVLRSPVGTCKSPVLKRGATVHAQSVLCGDVTVKKGVILPECTLFTESVADVVN</sequence>
<dbReference type="SUPFAM" id="SSF51161">
    <property type="entry name" value="Trimeric LpxA-like enzymes"/>
    <property type="match status" value="1"/>
</dbReference>
<dbReference type="RefSeq" id="WP_119370428.1">
    <property type="nucleotide sequence ID" value="NZ_QWLL01000033.1"/>
</dbReference>
<dbReference type="Gene3D" id="2.160.10.10">
    <property type="entry name" value="Hexapeptide repeat proteins"/>
    <property type="match status" value="1"/>
</dbReference>
<dbReference type="InterPro" id="IPR042122">
    <property type="entry name" value="Ser_AcTrfase_N_sf"/>
</dbReference>
<name>A0A399M694_9PSED</name>
<evidence type="ECO:0000259" key="2">
    <source>
        <dbReference type="SMART" id="SM00971"/>
    </source>
</evidence>
<keyword evidence="3" id="KW-0808">Transferase</keyword>
<dbReference type="GO" id="GO:0006535">
    <property type="term" value="P:cysteine biosynthetic process from serine"/>
    <property type="evidence" value="ECO:0007669"/>
    <property type="project" value="InterPro"/>
</dbReference>
<gene>
    <name evidence="3" type="ORF">D0894_15395</name>
</gene>
<proteinExistence type="predicted"/>
<organism evidence="3 4">
    <name type="scientific">Pseudomonas monteilii</name>
    <dbReference type="NCBI Taxonomy" id="76759"/>
    <lineage>
        <taxon>Bacteria</taxon>
        <taxon>Pseudomonadati</taxon>
        <taxon>Pseudomonadota</taxon>
        <taxon>Gammaproteobacteria</taxon>
        <taxon>Pseudomonadales</taxon>
        <taxon>Pseudomonadaceae</taxon>
        <taxon>Pseudomonas</taxon>
    </lineage>
</organism>
<dbReference type="AlphaFoldDB" id="A0A399M694"/>
<comment type="caution">
    <text evidence="3">The sequence shown here is derived from an EMBL/GenBank/DDBJ whole genome shotgun (WGS) entry which is preliminary data.</text>
</comment>
<evidence type="ECO:0000313" key="3">
    <source>
        <dbReference type="EMBL" id="RII76819.1"/>
    </source>
</evidence>
<dbReference type="InterPro" id="IPR010493">
    <property type="entry name" value="Ser_AcTrfase_N"/>
</dbReference>
<feature type="domain" description="Serine acetyltransferase N-terminal" evidence="2">
    <location>
        <begin position="4"/>
        <end position="106"/>
    </location>
</feature>
<accession>A0A399M694</accession>